<dbReference type="InterPro" id="IPR016024">
    <property type="entry name" value="ARM-type_fold"/>
</dbReference>
<accession>A0A6A4GZI2</accession>
<dbReference type="Proteomes" id="UP000799118">
    <property type="component" value="Unassembled WGS sequence"/>
</dbReference>
<dbReference type="InterPro" id="IPR000547">
    <property type="entry name" value="Clathrin_H-chain/VPS_repeat"/>
</dbReference>
<dbReference type="GO" id="GO:0071439">
    <property type="term" value="C:clathrin complex"/>
    <property type="evidence" value="ECO:0007669"/>
    <property type="project" value="TreeGrafter"/>
</dbReference>
<dbReference type="PROSITE" id="PS50236">
    <property type="entry name" value="CHCR"/>
    <property type="match status" value="1"/>
</dbReference>
<dbReference type="OrthoDB" id="3201069at2759"/>
<keyword evidence="3" id="KW-1185">Reference proteome</keyword>
<dbReference type="EMBL" id="ML769655">
    <property type="protein sequence ID" value="KAE9390505.1"/>
    <property type="molecule type" value="Genomic_DNA"/>
</dbReference>
<dbReference type="AlphaFoldDB" id="A0A6A4GZI2"/>
<dbReference type="GO" id="GO:0005829">
    <property type="term" value="C:cytosol"/>
    <property type="evidence" value="ECO:0007669"/>
    <property type="project" value="GOC"/>
</dbReference>
<dbReference type="GO" id="GO:0006895">
    <property type="term" value="P:Golgi to endosome transport"/>
    <property type="evidence" value="ECO:0007669"/>
    <property type="project" value="TreeGrafter"/>
</dbReference>
<evidence type="ECO:0000313" key="2">
    <source>
        <dbReference type="EMBL" id="KAE9390505.1"/>
    </source>
</evidence>
<sequence length="304" mass="34876">MFTHYNRPRIANLCKKAGLMQRALEQYEDLADIKHVIVHATTFPVEWLTNYFSCLTTEQSMACLQEMLRVNIRQNLQVVIQIATKYSDILGPVKLIEMFESYKTFEGVYYYLGSFVNLSTDPEVHFNYIQAATRTGQIHEKVKNFLKEAKLRDQLPLIIVCDRFDFVHDLVLYLYQNNLTNFTEVYVQRVNSIRTPRVVGGLLDVDCDENTIKALLRLCHWQLPVAELVHEVEQRNRLKLILPWLEARVQAESQDAALYNAIATSLLAVLSRKSAFYIVPATLLLFTSAIDSPSPPVVGCTQLS</sequence>
<organism evidence="2 3">
    <name type="scientific">Gymnopus androsaceus JB14</name>
    <dbReference type="NCBI Taxonomy" id="1447944"/>
    <lineage>
        <taxon>Eukaryota</taxon>
        <taxon>Fungi</taxon>
        <taxon>Dikarya</taxon>
        <taxon>Basidiomycota</taxon>
        <taxon>Agaricomycotina</taxon>
        <taxon>Agaricomycetes</taxon>
        <taxon>Agaricomycetidae</taxon>
        <taxon>Agaricales</taxon>
        <taxon>Marasmiineae</taxon>
        <taxon>Omphalotaceae</taxon>
        <taxon>Gymnopus</taxon>
    </lineage>
</organism>
<name>A0A6A4GZI2_9AGAR</name>
<dbReference type="PANTHER" id="PTHR10292:SF1">
    <property type="entry name" value="CLATHRIN HEAVY CHAIN"/>
    <property type="match status" value="1"/>
</dbReference>
<gene>
    <name evidence="2" type="ORF">BT96DRAFT_959766</name>
</gene>
<feature type="repeat" description="CHCR" evidence="1">
    <location>
        <begin position="1"/>
        <end position="80"/>
    </location>
</feature>
<reference evidence="2" key="1">
    <citation type="journal article" date="2019" name="Environ. Microbiol.">
        <title>Fungal ecological strategies reflected in gene transcription - a case study of two litter decomposers.</title>
        <authorList>
            <person name="Barbi F."/>
            <person name="Kohler A."/>
            <person name="Barry K."/>
            <person name="Baskaran P."/>
            <person name="Daum C."/>
            <person name="Fauchery L."/>
            <person name="Ihrmark K."/>
            <person name="Kuo A."/>
            <person name="LaButti K."/>
            <person name="Lipzen A."/>
            <person name="Morin E."/>
            <person name="Grigoriev I.V."/>
            <person name="Henrissat B."/>
            <person name="Lindahl B."/>
            <person name="Martin F."/>
        </authorList>
    </citation>
    <scope>NUCLEOTIDE SEQUENCE</scope>
    <source>
        <strain evidence="2">JB14</strain>
    </source>
</reference>
<dbReference type="GO" id="GO:0006898">
    <property type="term" value="P:receptor-mediated endocytosis"/>
    <property type="evidence" value="ECO:0007669"/>
    <property type="project" value="TreeGrafter"/>
</dbReference>
<dbReference type="Pfam" id="PF00637">
    <property type="entry name" value="Clathrin"/>
    <property type="match status" value="2"/>
</dbReference>
<proteinExistence type="predicted"/>
<dbReference type="SUPFAM" id="SSF48371">
    <property type="entry name" value="ARM repeat"/>
    <property type="match status" value="1"/>
</dbReference>
<evidence type="ECO:0000313" key="3">
    <source>
        <dbReference type="Proteomes" id="UP000799118"/>
    </source>
</evidence>
<dbReference type="GO" id="GO:0032051">
    <property type="term" value="F:clathrin light chain binding"/>
    <property type="evidence" value="ECO:0007669"/>
    <property type="project" value="TreeGrafter"/>
</dbReference>
<protein>
    <submittedName>
        <fullName evidence="2">ARM repeat-containing protein</fullName>
    </submittedName>
</protein>
<dbReference type="SMART" id="SM00299">
    <property type="entry name" value="CLH"/>
    <property type="match status" value="1"/>
</dbReference>
<dbReference type="GO" id="GO:0006886">
    <property type="term" value="P:intracellular protein transport"/>
    <property type="evidence" value="ECO:0007669"/>
    <property type="project" value="UniProtKB-UniRule"/>
</dbReference>
<dbReference type="PANTHER" id="PTHR10292">
    <property type="entry name" value="CLATHRIN HEAVY CHAIN RELATED"/>
    <property type="match status" value="1"/>
</dbReference>
<dbReference type="GO" id="GO:0030479">
    <property type="term" value="C:actin cortical patch"/>
    <property type="evidence" value="ECO:0007669"/>
    <property type="project" value="TreeGrafter"/>
</dbReference>
<evidence type="ECO:0000256" key="1">
    <source>
        <dbReference type="PROSITE-ProRule" id="PRU01006"/>
    </source>
</evidence>
<dbReference type="InterPro" id="IPR055358">
    <property type="entry name" value="CHCR"/>
</dbReference>